<evidence type="ECO:0000256" key="1">
    <source>
        <dbReference type="SAM" id="SignalP"/>
    </source>
</evidence>
<evidence type="ECO:0000313" key="2">
    <source>
        <dbReference type="EMBL" id="SIO08375.1"/>
    </source>
</evidence>
<keyword evidence="3" id="KW-1185">Reference proteome</keyword>
<accession>A0A1N6GLG8</accession>
<dbReference type="AlphaFoldDB" id="A0A1N6GLG8"/>
<reference evidence="3" key="1">
    <citation type="submission" date="2016-11" db="EMBL/GenBank/DDBJ databases">
        <authorList>
            <person name="Varghese N."/>
            <person name="Submissions S."/>
        </authorList>
    </citation>
    <scope>NUCLEOTIDE SEQUENCE [LARGE SCALE GENOMIC DNA]</scope>
    <source>
        <strain evidence="3">DSM 15292</strain>
    </source>
</reference>
<dbReference type="EMBL" id="FSRC01000002">
    <property type="protein sequence ID" value="SIO08375.1"/>
    <property type="molecule type" value="Genomic_DNA"/>
</dbReference>
<protein>
    <submittedName>
        <fullName evidence="2">Uncharacterized protein</fullName>
    </submittedName>
</protein>
<dbReference type="PROSITE" id="PS51257">
    <property type="entry name" value="PROKAR_LIPOPROTEIN"/>
    <property type="match status" value="1"/>
</dbReference>
<organism evidence="2 3">
    <name type="scientific">Algoriphagus halophilus</name>
    <dbReference type="NCBI Taxonomy" id="226505"/>
    <lineage>
        <taxon>Bacteria</taxon>
        <taxon>Pseudomonadati</taxon>
        <taxon>Bacteroidota</taxon>
        <taxon>Cytophagia</taxon>
        <taxon>Cytophagales</taxon>
        <taxon>Cyclobacteriaceae</taxon>
        <taxon>Algoriphagus</taxon>
    </lineage>
</organism>
<proteinExistence type="predicted"/>
<feature type="signal peptide" evidence="1">
    <location>
        <begin position="1"/>
        <end position="21"/>
    </location>
</feature>
<name>A0A1N6GLG8_9BACT</name>
<sequence>MNRFIRIQLVLLLWLSFFSCSDPDEGPQLVWDDSKVLVDQKAFDSAITDDLKINSLDLKGDFLTINISAGGCNGESWEIRLIDSGEVLESDPPQRNLVLFF</sequence>
<dbReference type="STRING" id="226505.SAMN05444394_3345"/>
<gene>
    <name evidence="2" type="ORF">SAMN05444394_3345</name>
</gene>
<evidence type="ECO:0000313" key="3">
    <source>
        <dbReference type="Proteomes" id="UP000185221"/>
    </source>
</evidence>
<keyword evidence="1" id="KW-0732">Signal</keyword>
<dbReference type="Proteomes" id="UP000185221">
    <property type="component" value="Unassembled WGS sequence"/>
</dbReference>
<dbReference type="OrthoDB" id="1493159at2"/>
<feature type="chain" id="PRO_5012771525" evidence="1">
    <location>
        <begin position="22"/>
        <end position="101"/>
    </location>
</feature>
<dbReference type="RefSeq" id="WP_074226087.1">
    <property type="nucleotide sequence ID" value="NZ_FSRC01000002.1"/>
</dbReference>